<protein>
    <recommendedName>
        <fullName evidence="4">Lipoxygenase domain-containing protein</fullName>
    </recommendedName>
</protein>
<evidence type="ECO:0000313" key="5">
    <source>
        <dbReference type="EMBL" id="CAG5131417.1"/>
    </source>
</evidence>
<dbReference type="PANTHER" id="PTHR11771">
    <property type="entry name" value="LIPOXYGENASE"/>
    <property type="match status" value="1"/>
</dbReference>
<dbReference type="EMBL" id="CAJHNH020004634">
    <property type="protein sequence ID" value="CAG5131417.1"/>
    <property type="molecule type" value="Genomic_DNA"/>
</dbReference>
<dbReference type="InterPro" id="IPR013819">
    <property type="entry name" value="LipOase_C"/>
</dbReference>
<evidence type="ECO:0000256" key="2">
    <source>
        <dbReference type="ARBA" id="ARBA00022964"/>
    </source>
</evidence>
<evidence type="ECO:0000259" key="4">
    <source>
        <dbReference type="PROSITE" id="PS51393"/>
    </source>
</evidence>
<proteinExistence type="predicted"/>
<dbReference type="Pfam" id="PF00305">
    <property type="entry name" value="Lipoxygenase"/>
    <property type="match status" value="1"/>
</dbReference>
<dbReference type="InterPro" id="IPR000907">
    <property type="entry name" value="LipOase"/>
</dbReference>
<keyword evidence="3" id="KW-0560">Oxidoreductase</keyword>
<evidence type="ECO:0000256" key="1">
    <source>
        <dbReference type="ARBA" id="ARBA00022723"/>
    </source>
</evidence>
<feature type="domain" description="Lipoxygenase" evidence="4">
    <location>
        <begin position="1"/>
        <end position="153"/>
    </location>
</feature>
<dbReference type="OrthoDB" id="407298at2759"/>
<organism evidence="5 6">
    <name type="scientific">Candidula unifasciata</name>
    <dbReference type="NCBI Taxonomy" id="100452"/>
    <lineage>
        <taxon>Eukaryota</taxon>
        <taxon>Metazoa</taxon>
        <taxon>Spiralia</taxon>
        <taxon>Lophotrochozoa</taxon>
        <taxon>Mollusca</taxon>
        <taxon>Gastropoda</taxon>
        <taxon>Heterobranchia</taxon>
        <taxon>Euthyneura</taxon>
        <taxon>Panpulmonata</taxon>
        <taxon>Eupulmonata</taxon>
        <taxon>Stylommatophora</taxon>
        <taxon>Helicina</taxon>
        <taxon>Helicoidea</taxon>
        <taxon>Geomitridae</taxon>
        <taxon>Candidula</taxon>
    </lineage>
</organism>
<dbReference type="GO" id="GO:0016702">
    <property type="term" value="F:oxidoreductase activity, acting on single donors with incorporation of molecular oxygen, incorporation of two atoms of oxygen"/>
    <property type="evidence" value="ECO:0007669"/>
    <property type="project" value="InterPro"/>
</dbReference>
<evidence type="ECO:0000256" key="3">
    <source>
        <dbReference type="ARBA" id="ARBA00023002"/>
    </source>
</evidence>
<dbReference type="InterPro" id="IPR036226">
    <property type="entry name" value="LipOase_C_sf"/>
</dbReference>
<accession>A0A8S3ZPE8</accession>
<evidence type="ECO:0000313" key="6">
    <source>
        <dbReference type="Proteomes" id="UP000678393"/>
    </source>
</evidence>
<dbReference type="PROSITE" id="PS51393">
    <property type="entry name" value="LIPOXYGENASE_3"/>
    <property type="match status" value="1"/>
</dbReference>
<keyword evidence="1" id="KW-0479">Metal-binding</keyword>
<dbReference type="AlphaFoldDB" id="A0A8S3ZPE8"/>
<gene>
    <name evidence="5" type="ORF">CUNI_LOCUS16975</name>
</gene>
<dbReference type="SUPFAM" id="SSF48484">
    <property type="entry name" value="Lipoxigenase"/>
    <property type="match status" value="1"/>
</dbReference>
<dbReference type="GO" id="GO:0046872">
    <property type="term" value="F:metal ion binding"/>
    <property type="evidence" value="ECO:0007669"/>
    <property type="project" value="UniProtKB-KW"/>
</dbReference>
<dbReference type="Gene3D" id="1.20.245.10">
    <property type="entry name" value="Lipoxygenase-1, Domain 5"/>
    <property type="match status" value="1"/>
</dbReference>
<sequence length="153" mass="17135">MGIPGDGNITTKAQLTQIVTSIIYTCSVGHGSANFPQYEEYGFPPKYPAMMKGKPPISATVEITEKDLLESLTDRSQMLNVMSIMKILSTKGTNSLGDFEVQYIFDPAAVDIVNRYIPQEVQRIGKIIDERNQHRGNLYEYIHPRIIPNSISI</sequence>
<dbReference type="GO" id="GO:0034440">
    <property type="term" value="P:lipid oxidation"/>
    <property type="evidence" value="ECO:0007669"/>
    <property type="project" value="InterPro"/>
</dbReference>
<comment type="caution">
    <text evidence="5">The sequence shown here is derived from an EMBL/GenBank/DDBJ whole genome shotgun (WGS) entry which is preliminary data.</text>
</comment>
<reference evidence="5" key="1">
    <citation type="submission" date="2021-04" db="EMBL/GenBank/DDBJ databases">
        <authorList>
            <consortium name="Molecular Ecology Group"/>
        </authorList>
    </citation>
    <scope>NUCLEOTIDE SEQUENCE</scope>
</reference>
<keyword evidence="2" id="KW-0223">Dioxygenase</keyword>
<keyword evidence="6" id="KW-1185">Reference proteome</keyword>
<name>A0A8S3ZPE8_9EUPU</name>
<dbReference type="Proteomes" id="UP000678393">
    <property type="component" value="Unassembled WGS sequence"/>
</dbReference>